<dbReference type="KEGG" id="nwr:E3U44_18155"/>
<dbReference type="EMBL" id="CP038033">
    <property type="protein sequence ID" value="QBQ56208.1"/>
    <property type="molecule type" value="Genomic_DNA"/>
</dbReference>
<dbReference type="SUPFAM" id="SSF47598">
    <property type="entry name" value="Ribbon-helix-helix"/>
    <property type="match status" value="1"/>
</dbReference>
<dbReference type="Gene3D" id="1.10.1220.10">
    <property type="entry name" value="Met repressor-like"/>
    <property type="match status" value="1"/>
</dbReference>
<dbReference type="Pfam" id="PF05534">
    <property type="entry name" value="HicB"/>
    <property type="match status" value="1"/>
</dbReference>
<evidence type="ECO:0000313" key="2">
    <source>
        <dbReference type="Proteomes" id="UP000294325"/>
    </source>
</evidence>
<keyword evidence="2" id="KW-1185">Reference proteome</keyword>
<dbReference type="SUPFAM" id="SSF143100">
    <property type="entry name" value="TTHA1013/TTHA0281-like"/>
    <property type="match status" value="1"/>
</dbReference>
<dbReference type="InterPro" id="IPR008651">
    <property type="entry name" value="Uncharacterised_HicB"/>
</dbReference>
<dbReference type="RefSeq" id="WP_134359458.1">
    <property type="nucleotide sequence ID" value="NZ_CP038033.1"/>
</dbReference>
<organism evidence="1 2">
    <name type="scientific">Nitrosococcus wardiae</name>
    <dbReference type="NCBI Taxonomy" id="1814290"/>
    <lineage>
        <taxon>Bacteria</taxon>
        <taxon>Pseudomonadati</taxon>
        <taxon>Pseudomonadota</taxon>
        <taxon>Gammaproteobacteria</taxon>
        <taxon>Chromatiales</taxon>
        <taxon>Chromatiaceae</taxon>
        <taxon>Nitrosococcus</taxon>
    </lineage>
</organism>
<name>A0A4P7C0U4_9GAMM</name>
<dbReference type="Proteomes" id="UP000294325">
    <property type="component" value="Chromosome"/>
</dbReference>
<dbReference type="GO" id="GO:0006355">
    <property type="term" value="P:regulation of DNA-templated transcription"/>
    <property type="evidence" value="ECO:0007669"/>
    <property type="project" value="InterPro"/>
</dbReference>
<proteinExistence type="predicted"/>
<gene>
    <name evidence="1" type="ORF">E3U44_18155</name>
</gene>
<dbReference type="AlphaFoldDB" id="A0A4P7C0U4"/>
<evidence type="ECO:0000313" key="1">
    <source>
        <dbReference type="EMBL" id="QBQ56208.1"/>
    </source>
</evidence>
<dbReference type="InterPro" id="IPR035069">
    <property type="entry name" value="TTHA1013/TTHA0281-like"/>
</dbReference>
<sequence length="114" mass="12887">MNRLFHKGYYGSVEYSTEDDVLHGRVLNINDIVTYEGITVSEIKASFVEAVEGYLQMCAELEELPDKPASGKFNVRIDPNLHRRAQEKAAALDVSLNDLVAKALREYIEDSRPK</sequence>
<dbReference type="OrthoDB" id="5297106at2"/>
<accession>A0A4P7C0U4</accession>
<dbReference type="InterPro" id="IPR013321">
    <property type="entry name" value="Arc_rbn_hlx_hlx"/>
</dbReference>
<protein>
    <submittedName>
        <fullName evidence="1">Type II toxin-antitoxin system HicB family antitoxin</fullName>
    </submittedName>
</protein>
<reference evidence="1 2" key="1">
    <citation type="submission" date="2019-03" db="EMBL/GenBank/DDBJ databases">
        <title>The genome sequence of Nitrosococcus wardiae strain D1FHST reveals the archetypal metabolic capacity of ammonia-oxidizing Gammaproteobacteria.</title>
        <authorList>
            <person name="Wang L."/>
            <person name="Lim C.K."/>
            <person name="Hanson T.E."/>
            <person name="Dang H."/>
            <person name="Klotz M.G."/>
        </authorList>
    </citation>
    <scope>NUCLEOTIDE SEQUENCE [LARGE SCALE GENOMIC DNA]</scope>
    <source>
        <strain evidence="1 2">D1FHS</strain>
    </source>
</reference>
<dbReference type="InterPro" id="IPR010985">
    <property type="entry name" value="Ribbon_hlx_hlx"/>
</dbReference>